<name>A0AAW0C9X0_9AGAR</name>
<dbReference type="Proteomes" id="UP001383192">
    <property type="component" value="Unassembled WGS sequence"/>
</dbReference>
<feature type="region of interest" description="Disordered" evidence="1">
    <location>
        <begin position="62"/>
        <end position="81"/>
    </location>
</feature>
<accession>A0AAW0C9X0</accession>
<gene>
    <name evidence="2" type="ORF">VNI00_011844</name>
</gene>
<dbReference type="AlphaFoldDB" id="A0AAW0C9X0"/>
<evidence type="ECO:0000313" key="3">
    <source>
        <dbReference type="Proteomes" id="UP001383192"/>
    </source>
</evidence>
<reference evidence="2 3" key="1">
    <citation type="submission" date="2024-01" db="EMBL/GenBank/DDBJ databases">
        <title>A draft genome for a cacao thread blight-causing isolate of Paramarasmius palmivorus.</title>
        <authorList>
            <person name="Baruah I.K."/>
            <person name="Bukari Y."/>
            <person name="Amoako-Attah I."/>
            <person name="Meinhardt L.W."/>
            <person name="Bailey B.A."/>
            <person name="Cohen S.P."/>
        </authorList>
    </citation>
    <scope>NUCLEOTIDE SEQUENCE [LARGE SCALE GENOMIC DNA]</scope>
    <source>
        <strain evidence="2 3">GH-12</strain>
    </source>
</reference>
<evidence type="ECO:0000313" key="2">
    <source>
        <dbReference type="EMBL" id="KAK7035551.1"/>
    </source>
</evidence>
<proteinExistence type="predicted"/>
<organism evidence="2 3">
    <name type="scientific">Paramarasmius palmivorus</name>
    <dbReference type="NCBI Taxonomy" id="297713"/>
    <lineage>
        <taxon>Eukaryota</taxon>
        <taxon>Fungi</taxon>
        <taxon>Dikarya</taxon>
        <taxon>Basidiomycota</taxon>
        <taxon>Agaricomycotina</taxon>
        <taxon>Agaricomycetes</taxon>
        <taxon>Agaricomycetidae</taxon>
        <taxon>Agaricales</taxon>
        <taxon>Marasmiineae</taxon>
        <taxon>Marasmiaceae</taxon>
        <taxon>Paramarasmius</taxon>
    </lineage>
</organism>
<evidence type="ECO:0000256" key="1">
    <source>
        <dbReference type="SAM" id="MobiDB-lite"/>
    </source>
</evidence>
<comment type="caution">
    <text evidence="2">The sequence shown here is derived from an EMBL/GenBank/DDBJ whole genome shotgun (WGS) entry which is preliminary data.</text>
</comment>
<dbReference type="EMBL" id="JAYKXP010000052">
    <property type="protein sequence ID" value="KAK7035551.1"/>
    <property type="molecule type" value="Genomic_DNA"/>
</dbReference>
<sequence length="101" mass="11286">MQTQSLTISQQLNTLSHNQKKAVRKLVEHLLVTGIDDTIIEILSQTTFMIDLPFNLIQDDETSDKREGIGGVDAEENQEKETISEIISADAEEEITEQTGN</sequence>
<keyword evidence="3" id="KW-1185">Reference proteome</keyword>
<protein>
    <submittedName>
        <fullName evidence="2">Uncharacterized protein</fullName>
    </submittedName>
</protein>